<organism evidence="2 3">
    <name type="scientific">[Candida] anglica</name>
    <dbReference type="NCBI Taxonomy" id="148631"/>
    <lineage>
        <taxon>Eukaryota</taxon>
        <taxon>Fungi</taxon>
        <taxon>Dikarya</taxon>
        <taxon>Ascomycota</taxon>
        <taxon>Saccharomycotina</taxon>
        <taxon>Pichiomycetes</taxon>
        <taxon>Debaryomycetaceae</taxon>
        <taxon>Kurtzmaniella</taxon>
    </lineage>
</organism>
<dbReference type="Proteomes" id="UP001497600">
    <property type="component" value="Chromosome F"/>
</dbReference>
<evidence type="ECO:0000313" key="3">
    <source>
        <dbReference type="Proteomes" id="UP001497600"/>
    </source>
</evidence>
<keyword evidence="3" id="KW-1185">Reference proteome</keyword>
<evidence type="ECO:0000313" key="2">
    <source>
        <dbReference type="EMBL" id="CAK7914420.1"/>
    </source>
</evidence>
<proteinExistence type="predicted"/>
<feature type="domain" description="DnaJ homologue subfamily C member 28 conserved" evidence="1">
    <location>
        <begin position="227"/>
        <end position="299"/>
    </location>
</feature>
<reference evidence="2 3" key="1">
    <citation type="submission" date="2024-01" db="EMBL/GenBank/DDBJ databases">
        <authorList>
            <consortium name="Genoscope - CEA"/>
            <person name="William W."/>
        </authorList>
    </citation>
    <scope>NUCLEOTIDE SEQUENCE [LARGE SCALE GENOMIC DNA]</scope>
    <source>
        <strain evidence="2 3">29B2s-10</strain>
    </source>
</reference>
<dbReference type="PANTHER" id="PTHR39394">
    <property type="entry name" value="YALI0E31793P"/>
    <property type="match status" value="1"/>
</dbReference>
<sequence>MYTTLGYKRYVDEILGKSAIRSTINKMSKVGLRTGLRARLGPLHTLRNYSNDVERSAMKERFEQILDSKLDSITTTSIENNPELEKIYAKYKDPDHVFQHKHQAQLTYLKSEPLLARNKHAREIADTLVNKPWTGTETVHDANLRMLIDSSPKEMKIITPKVPVKERIHNAFEGSLDYKLAKISEQPSPSKESESESFRELYRERLLGPSVFMNSSASSSIGLITTMADVRINEQIDKKSGKFEEDAMTNVRGKPLSKDHLANCTDTNYFMNQILQKQECLPPWIESQKGVDQDIERLRFELDRDWSFRMLDNIKRKFPGQKGIELSNSAKSSDLSDSGYHSLKMRYLEPKIKEINLKITTYNLSSPSSSLHKWKLVPEKELENSYKRVLANIDTLIEQNESQQKMDTLKLEHVTQEKGTESLGFLRAIKSLLQ</sequence>
<name>A0ABP0EJQ0_9ASCO</name>
<gene>
    <name evidence="2" type="ORF">CAAN4_F16358</name>
</gene>
<dbReference type="PANTHER" id="PTHR39394:SF1">
    <property type="entry name" value="DNAJ HOMOLOGUE SUBFAMILY C MEMBER 28 CONSERVED DOMAIN-CONTAINING PROTEIN"/>
    <property type="match status" value="1"/>
</dbReference>
<evidence type="ECO:0000259" key="1">
    <source>
        <dbReference type="Pfam" id="PF09350"/>
    </source>
</evidence>
<dbReference type="EMBL" id="OZ004258">
    <property type="protein sequence ID" value="CAK7914420.1"/>
    <property type="molecule type" value="Genomic_DNA"/>
</dbReference>
<dbReference type="InterPro" id="IPR018961">
    <property type="entry name" value="DnaJ_homolog_subfam-C_membr-28"/>
</dbReference>
<protein>
    <recommendedName>
        <fullName evidence="1">DnaJ homologue subfamily C member 28 conserved domain-containing protein</fullName>
    </recommendedName>
</protein>
<dbReference type="Pfam" id="PF09350">
    <property type="entry name" value="DJC28_CD"/>
    <property type="match status" value="1"/>
</dbReference>
<accession>A0ABP0EJQ0</accession>